<evidence type="ECO:0000313" key="1">
    <source>
        <dbReference type="EMBL" id="PSB23694.1"/>
    </source>
</evidence>
<comment type="caution">
    <text evidence="1">The sequence shown here is derived from an EMBL/GenBank/DDBJ whole genome shotgun (WGS) entry which is preliminary data.</text>
</comment>
<dbReference type="RefSeq" id="WP_106260800.1">
    <property type="nucleotide sequence ID" value="NZ_CAWNSW010000143.1"/>
</dbReference>
<accession>A0A2T1DTJ8</accession>
<reference evidence="1 2" key="2">
    <citation type="submission" date="2018-03" db="EMBL/GenBank/DDBJ databases">
        <title>The ancient ancestry and fast evolution of plastids.</title>
        <authorList>
            <person name="Moore K.R."/>
            <person name="Magnabosco C."/>
            <person name="Momper L."/>
            <person name="Gold D.A."/>
            <person name="Bosak T."/>
            <person name="Fournier G.P."/>
        </authorList>
    </citation>
    <scope>NUCLEOTIDE SEQUENCE [LARGE SCALE GENOMIC DNA]</scope>
    <source>
        <strain evidence="1 2">ULC18</strain>
    </source>
</reference>
<sequence>MPLITVIETLLNQPPIPFKPEQQSLKGWVMFCLRDRGFKVIYAQNADFAIETREGDKVYFNVTEDAVEPDSKAGWIVRDRDTHKVTVLPPHS</sequence>
<dbReference type="OrthoDB" id="495374at2"/>
<reference evidence="2" key="1">
    <citation type="submission" date="2018-02" db="EMBL/GenBank/DDBJ databases">
        <authorList>
            <person name="Moore K."/>
            <person name="Momper L."/>
        </authorList>
    </citation>
    <scope>NUCLEOTIDE SEQUENCE [LARGE SCALE GENOMIC DNA]</scope>
    <source>
        <strain evidence="2">ULC18</strain>
    </source>
</reference>
<dbReference type="AlphaFoldDB" id="A0A2T1DTJ8"/>
<gene>
    <name evidence="1" type="ORF">C7B82_29625</name>
</gene>
<organism evidence="1 2">
    <name type="scientific">Stenomitos frigidus ULC18</name>
    <dbReference type="NCBI Taxonomy" id="2107698"/>
    <lineage>
        <taxon>Bacteria</taxon>
        <taxon>Bacillati</taxon>
        <taxon>Cyanobacteriota</taxon>
        <taxon>Cyanophyceae</taxon>
        <taxon>Leptolyngbyales</taxon>
        <taxon>Leptolyngbyaceae</taxon>
        <taxon>Stenomitos</taxon>
    </lineage>
</organism>
<keyword evidence="2" id="KW-1185">Reference proteome</keyword>
<dbReference type="Proteomes" id="UP000239576">
    <property type="component" value="Unassembled WGS sequence"/>
</dbReference>
<proteinExistence type="predicted"/>
<protein>
    <submittedName>
        <fullName evidence="1">Uncharacterized protein</fullName>
    </submittedName>
</protein>
<dbReference type="EMBL" id="PVWK01000159">
    <property type="protein sequence ID" value="PSB23694.1"/>
    <property type="molecule type" value="Genomic_DNA"/>
</dbReference>
<name>A0A2T1DTJ8_9CYAN</name>
<evidence type="ECO:0000313" key="2">
    <source>
        <dbReference type="Proteomes" id="UP000239576"/>
    </source>
</evidence>